<dbReference type="SUPFAM" id="SSF54523">
    <property type="entry name" value="Pili subunits"/>
    <property type="match status" value="1"/>
</dbReference>
<dbReference type="Pfam" id="PF03895">
    <property type="entry name" value="YadA_anchor"/>
    <property type="match status" value="1"/>
</dbReference>
<keyword evidence="7" id="KW-0998">Cell outer membrane</keyword>
<reference evidence="10 11" key="1">
    <citation type="submission" date="2020-08" db="EMBL/GenBank/DDBJ databases">
        <title>Dyella sp. G9 isolated from forest soil.</title>
        <authorList>
            <person name="Fu J."/>
            <person name="Qiu L."/>
        </authorList>
    </citation>
    <scope>NUCLEOTIDE SEQUENCE [LARGE SCALE GENOMIC DNA]</scope>
    <source>
        <strain evidence="10 11">G9</strain>
    </source>
</reference>
<dbReference type="RefSeq" id="WP_187055890.1">
    <property type="nucleotide sequence ID" value="NZ_CP060412.1"/>
</dbReference>
<name>A0A7G8Q0V4_9GAMM</name>
<gene>
    <name evidence="10" type="ORF">H8F01_15040</name>
</gene>
<keyword evidence="6" id="KW-0472">Membrane</keyword>
<feature type="compositionally biased region" description="Basic residues" evidence="8">
    <location>
        <begin position="13"/>
        <end position="38"/>
    </location>
</feature>
<dbReference type="Gene3D" id="3.30.1300.30">
    <property type="entry name" value="GSPII I/J protein-like"/>
    <property type="match status" value="1"/>
</dbReference>
<proteinExistence type="predicted"/>
<evidence type="ECO:0000256" key="1">
    <source>
        <dbReference type="ARBA" id="ARBA00004241"/>
    </source>
</evidence>
<evidence type="ECO:0000256" key="4">
    <source>
        <dbReference type="ARBA" id="ARBA00022692"/>
    </source>
</evidence>
<dbReference type="Proteomes" id="UP000515873">
    <property type="component" value="Chromosome"/>
</dbReference>
<evidence type="ECO:0000313" key="11">
    <source>
        <dbReference type="Proteomes" id="UP000515873"/>
    </source>
</evidence>
<sequence>MATALGENQQPGRQRHRGGGRRTPGHPHRIRPRHGRCTRARRCAGGDVFGGGRANYRGQTALGVGISRWSDNGRVNFNAGVSAAKNDSPVVRVGVGYVF</sequence>
<dbReference type="AlphaFoldDB" id="A0A7G8Q0V4"/>
<feature type="domain" description="Trimeric autotransporter adhesin YadA-like C-terminal membrane anchor" evidence="9">
    <location>
        <begin position="49"/>
        <end position="99"/>
    </location>
</feature>
<keyword evidence="5" id="KW-0732">Signal</keyword>
<dbReference type="GO" id="GO:0009986">
    <property type="term" value="C:cell surface"/>
    <property type="evidence" value="ECO:0007669"/>
    <property type="project" value="UniProtKB-SubCell"/>
</dbReference>
<feature type="region of interest" description="Disordered" evidence="8">
    <location>
        <begin position="1"/>
        <end position="38"/>
    </location>
</feature>
<evidence type="ECO:0000256" key="2">
    <source>
        <dbReference type="ARBA" id="ARBA00004442"/>
    </source>
</evidence>
<evidence type="ECO:0000256" key="5">
    <source>
        <dbReference type="ARBA" id="ARBA00022729"/>
    </source>
</evidence>
<keyword evidence="4" id="KW-0812">Transmembrane</keyword>
<keyword evidence="11" id="KW-1185">Reference proteome</keyword>
<comment type="subcellular location">
    <subcellularLocation>
        <location evidence="2">Cell outer membrane</location>
    </subcellularLocation>
    <subcellularLocation>
        <location evidence="1">Cell surface</location>
    </subcellularLocation>
</comment>
<dbReference type="KEGG" id="dtl:H8F01_15040"/>
<accession>A0A7G8Q0V4</accession>
<dbReference type="InterPro" id="IPR045584">
    <property type="entry name" value="Pilin-like"/>
</dbReference>
<organism evidence="10 11">
    <name type="scientific">Dyella telluris</name>
    <dbReference type="NCBI Taxonomy" id="2763498"/>
    <lineage>
        <taxon>Bacteria</taxon>
        <taxon>Pseudomonadati</taxon>
        <taxon>Pseudomonadota</taxon>
        <taxon>Gammaproteobacteria</taxon>
        <taxon>Lysobacterales</taxon>
        <taxon>Rhodanobacteraceae</taxon>
        <taxon>Dyella</taxon>
    </lineage>
</organism>
<evidence type="ECO:0000256" key="3">
    <source>
        <dbReference type="ARBA" id="ARBA00022452"/>
    </source>
</evidence>
<evidence type="ECO:0000256" key="8">
    <source>
        <dbReference type="SAM" id="MobiDB-lite"/>
    </source>
</evidence>
<evidence type="ECO:0000259" key="9">
    <source>
        <dbReference type="Pfam" id="PF03895"/>
    </source>
</evidence>
<dbReference type="InterPro" id="IPR005594">
    <property type="entry name" value="YadA_C"/>
</dbReference>
<protein>
    <submittedName>
        <fullName evidence="10">YadA C-terminal domain-containing protein</fullName>
    </submittedName>
</protein>
<dbReference type="GO" id="GO:0009279">
    <property type="term" value="C:cell outer membrane"/>
    <property type="evidence" value="ECO:0007669"/>
    <property type="project" value="UniProtKB-SubCell"/>
</dbReference>
<evidence type="ECO:0000256" key="7">
    <source>
        <dbReference type="ARBA" id="ARBA00023237"/>
    </source>
</evidence>
<evidence type="ECO:0000256" key="6">
    <source>
        <dbReference type="ARBA" id="ARBA00023136"/>
    </source>
</evidence>
<dbReference type="EMBL" id="CP060412">
    <property type="protein sequence ID" value="QNK00412.1"/>
    <property type="molecule type" value="Genomic_DNA"/>
</dbReference>
<keyword evidence="3" id="KW-1134">Transmembrane beta strand</keyword>
<evidence type="ECO:0000313" key="10">
    <source>
        <dbReference type="EMBL" id="QNK00412.1"/>
    </source>
</evidence>